<dbReference type="GO" id="GO:0008757">
    <property type="term" value="F:S-adenosylmethionine-dependent methyltransferase activity"/>
    <property type="evidence" value="ECO:0007669"/>
    <property type="project" value="InterPro"/>
</dbReference>
<dbReference type="GO" id="GO:0010340">
    <property type="term" value="F:carboxyl-O-methyltransferase activity"/>
    <property type="evidence" value="ECO:0007669"/>
    <property type="project" value="UniProtKB-UniRule"/>
</dbReference>
<keyword evidence="4 8" id="KW-0489">Methyltransferase</keyword>
<dbReference type="UniPathway" id="UPA00078"/>
<dbReference type="PANTHER" id="PTHR13090">
    <property type="entry name" value="ARGININE-HYDROXYLASE NDUFAF5, MITOCHONDRIAL"/>
    <property type="match status" value="1"/>
</dbReference>
<evidence type="ECO:0000256" key="2">
    <source>
        <dbReference type="ARBA" id="ARBA00004746"/>
    </source>
</evidence>
<comment type="caution">
    <text evidence="10">The sequence shown here is derived from an EMBL/GenBank/DDBJ whole genome shotgun (WGS) entry which is preliminary data.</text>
</comment>
<dbReference type="Gene3D" id="3.40.50.150">
    <property type="entry name" value="Vaccinia Virus protein VP39"/>
    <property type="match status" value="1"/>
</dbReference>
<evidence type="ECO:0000256" key="4">
    <source>
        <dbReference type="ARBA" id="ARBA00022603"/>
    </source>
</evidence>
<dbReference type="InterPro" id="IPR011814">
    <property type="entry name" value="BioC"/>
</dbReference>
<dbReference type="PATRIC" id="fig|40335.7.peg.1906"/>
<dbReference type="InterPro" id="IPR050602">
    <property type="entry name" value="Malonyl-ACP_OMT"/>
</dbReference>
<dbReference type="OrthoDB" id="9760689at2"/>
<comment type="pathway">
    <text evidence="2 8">Cofactor biosynthesis; biotin biosynthesis.</text>
</comment>
<dbReference type="RefSeq" id="WP_058520938.1">
    <property type="nucleotide sequence ID" value="NZ_CAAAIP010000009.1"/>
</dbReference>
<dbReference type="HAMAP" id="MF_00835">
    <property type="entry name" value="BioC"/>
    <property type="match status" value="1"/>
</dbReference>
<evidence type="ECO:0000256" key="7">
    <source>
        <dbReference type="ARBA" id="ARBA00022756"/>
    </source>
</evidence>
<evidence type="ECO:0000313" key="10">
    <source>
        <dbReference type="EMBL" id="KTD73949.1"/>
    </source>
</evidence>
<keyword evidence="7 8" id="KW-0093">Biotin biosynthesis</keyword>
<dbReference type="CDD" id="cd02440">
    <property type="entry name" value="AdoMet_MTases"/>
    <property type="match status" value="1"/>
</dbReference>
<dbReference type="InterPro" id="IPR013216">
    <property type="entry name" value="Methyltransf_11"/>
</dbReference>
<comment type="similarity">
    <text evidence="8">Belongs to the methyltransferase superfamily.</text>
</comment>
<accession>A0A0W0ZXV6</accession>
<dbReference type="STRING" id="40335.Ltuc_1796"/>
<evidence type="ECO:0000256" key="3">
    <source>
        <dbReference type="ARBA" id="ARBA00012327"/>
    </source>
</evidence>
<proteinExistence type="inferred from homology"/>
<evidence type="ECO:0000259" key="9">
    <source>
        <dbReference type="Pfam" id="PF08241"/>
    </source>
</evidence>
<feature type="domain" description="Methyltransferase type 11" evidence="9">
    <location>
        <begin position="47"/>
        <end position="143"/>
    </location>
</feature>
<dbReference type="Proteomes" id="UP000054693">
    <property type="component" value="Unassembled WGS sequence"/>
</dbReference>
<evidence type="ECO:0000256" key="6">
    <source>
        <dbReference type="ARBA" id="ARBA00022691"/>
    </source>
</evidence>
<organism evidence="10 11">
    <name type="scientific">Legionella tucsonensis</name>
    <dbReference type="NCBI Taxonomy" id="40335"/>
    <lineage>
        <taxon>Bacteria</taxon>
        <taxon>Pseudomonadati</taxon>
        <taxon>Pseudomonadota</taxon>
        <taxon>Gammaproteobacteria</taxon>
        <taxon>Legionellales</taxon>
        <taxon>Legionellaceae</taxon>
        <taxon>Legionella</taxon>
    </lineage>
</organism>
<comment type="function">
    <text evidence="8">Converts the free carboxyl group of a malonyl-thioester to its methyl ester by transfer of a methyl group from S-adenosyl-L-methionine (SAM). It allows to synthesize pimeloyl-ACP via the fatty acid synthetic pathway.</text>
</comment>
<keyword evidence="5 8" id="KW-0808">Transferase</keyword>
<sequence>MAVIYEISKTFNQHAAEYELAAKVQQEVGVRLLNRLQYLSIKPQRILDLGCGPGFFSYELTQMYPKAQVVGLDLAQFMLIQAQKKQSWRRKWPLVAADMRQIPFATGTFDLIFANQVIHWGGPLMPVFRELNRVMKANGCLMFTTLGPDTFKELKDAWSEVNHYAHVNEFADMHDIGDCLMSEHFLEPVMDMELLAVHYETLPKLLHALKAQGVKNINPQRNQGLTGKRAWRQFEQNYSALQTEKGKYPLTYEVVYGHAWKGEQRKTALGIETMIPLSQIVRRKSSLNET</sequence>
<reference evidence="10 11" key="1">
    <citation type="submission" date="2015-11" db="EMBL/GenBank/DDBJ databases">
        <title>Genomic analysis of 38 Legionella species identifies large and diverse effector repertoires.</title>
        <authorList>
            <person name="Burstein D."/>
            <person name="Amaro F."/>
            <person name="Zusman T."/>
            <person name="Lifshitz Z."/>
            <person name="Cohen O."/>
            <person name="Gilbert J.A."/>
            <person name="Pupko T."/>
            <person name="Shuman H.A."/>
            <person name="Segal G."/>
        </authorList>
    </citation>
    <scope>NUCLEOTIDE SEQUENCE [LARGE SCALE GENOMIC DNA]</scope>
    <source>
        <strain evidence="10 11">ATCC 49180</strain>
    </source>
</reference>
<dbReference type="EMBL" id="LNZA01000001">
    <property type="protein sequence ID" value="KTD73949.1"/>
    <property type="molecule type" value="Genomic_DNA"/>
</dbReference>
<dbReference type="EC" id="2.1.1.197" evidence="3 8"/>
<dbReference type="GO" id="GO:0102130">
    <property type="term" value="F:malonyl-CoA methyltransferase activity"/>
    <property type="evidence" value="ECO:0007669"/>
    <property type="project" value="UniProtKB-EC"/>
</dbReference>
<dbReference type="NCBIfam" id="TIGR02072">
    <property type="entry name" value="BioC"/>
    <property type="match status" value="1"/>
</dbReference>
<dbReference type="Pfam" id="PF08241">
    <property type="entry name" value="Methyltransf_11"/>
    <property type="match status" value="1"/>
</dbReference>
<evidence type="ECO:0000256" key="1">
    <source>
        <dbReference type="ARBA" id="ARBA00000852"/>
    </source>
</evidence>
<dbReference type="PANTHER" id="PTHR13090:SF1">
    <property type="entry name" value="ARGININE-HYDROXYLASE NDUFAF5, MITOCHONDRIAL"/>
    <property type="match status" value="1"/>
</dbReference>
<keyword evidence="6 8" id="KW-0949">S-adenosyl-L-methionine</keyword>
<dbReference type="GO" id="GO:0009102">
    <property type="term" value="P:biotin biosynthetic process"/>
    <property type="evidence" value="ECO:0007669"/>
    <property type="project" value="UniProtKB-UniRule"/>
</dbReference>
<comment type="catalytic activity">
    <reaction evidence="1 8">
        <text>malonyl-[ACP] + S-adenosyl-L-methionine = malonyl-[ACP] methyl ester + S-adenosyl-L-homocysteine</text>
        <dbReference type="Rhea" id="RHEA:17105"/>
        <dbReference type="Rhea" id="RHEA-COMP:9623"/>
        <dbReference type="Rhea" id="RHEA-COMP:9954"/>
        <dbReference type="ChEBI" id="CHEBI:57856"/>
        <dbReference type="ChEBI" id="CHEBI:59789"/>
        <dbReference type="ChEBI" id="CHEBI:78449"/>
        <dbReference type="ChEBI" id="CHEBI:78845"/>
        <dbReference type="EC" id="2.1.1.197"/>
    </reaction>
</comment>
<dbReference type="InterPro" id="IPR029063">
    <property type="entry name" value="SAM-dependent_MTases_sf"/>
</dbReference>
<evidence type="ECO:0000256" key="5">
    <source>
        <dbReference type="ARBA" id="ARBA00022679"/>
    </source>
</evidence>
<dbReference type="AlphaFoldDB" id="A0A0W0ZXV6"/>
<name>A0A0W0ZXV6_9GAMM</name>
<dbReference type="SUPFAM" id="SSF53335">
    <property type="entry name" value="S-adenosyl-L-methionine-dependent methyltransferases"/>
    <property type="match status" value="1"/>
</dbReference>
<evidence type="ECO:0000313" key="11">
    <source>
        <dbReference type="Proteomes" id="UP000054693"/>
    </source>
</evidence>
<protein>
    <recommendedName>
        <fullName evidence="3 8">Malonyl-[acyl-carrier protein] O-methyltransferase</fullName>
        <shortName evidence="8">Malonyl-ACP O-methyltransferase</shortName>
        <ecNumber evidence="3 8">2.1.1.197</ecNumber>
    </recommendedName>
    <alternativeName>
        <fullName evidence="8">Biotin synthesis protein BioC</fullName>
    </alternativeName>
</protein>
<evidence type="ECO:0000256" key="8">
    <source>
        <dbReference type="HAMAP-Rule" id="MF_00835"/>
    </source>
</evidence>
<dbReference type="GO" id="GO:0032259">
    <property type="term" value="P:methylation"/>
    <property type="evidence" value="ECO:0007669"/>
    <property type="project" value="UniProtKB-KW"/>
</dbReference>
<gene>
    <name evidence="8 10" type="primary">bioC</name>
    <name evidence="10" type="ORF">Ltuc_1796</name>
</gene>
<keyword evidence="11" id="KW-1185">Reference proteome</keyword>